<dbReference type="EMBL" id="QWEZ01000001">
    <property type="protein sequence ID" value="RRJ84632.1"/>
    <property type="molecule type" value="Genomic_DNA"/>
</dbReference>
<dbReference type="Proteomes" id="UP000280792">
    <property type="component" value="Unassembled WGS sequence"/>
</dbReference>
<proteinExistence type="predicted"/>
<reference evidence="4 5" key="2">
    <citation type="submission" date="2018-12" db="EMBL/GenBank/DDBJ databases">
        <title>Simiduia agarivorans gen. nov., sp. nov., a marine, agarolytic bacterium isolated from shallow coastal water from Keelung, Taiwan.</title>
        <authorList>
            <person name="Shieh W.Y."/>
        </authorList>
    </citation>
    <scope>NUCLEOTIDE SEQUENCE [LARGE SCALE GENOMIC DNA]</scope>
    <source>
        <strain evidence="4 5">GTF-13</strain>
    </source>
</reference>
<dbReference type="Pfam" id="PF00226">
    <property type="entry name" value="DnaJ"/>
    <property type="match status" value="1"/>
</dbReference>
<dbReference type="InterPro" id="IPR051100">
    <property type="entry name" value="DnaJ_subfamily_B/C"/>
</dbReference>
<feature type="region of interest" description="Disordered" evidence="2">
    <location>
        <begin position="108"/>
        <end position="143"/>
    </location>
</feature>
<protein>
    <recommendedName>
        <fullName evidence="3">J domain-containing protein</fullName>
    </recommendedName>
</protein>
<gene>
    <name evidence="4" type="ORF">D0544_05890</name>
</gene>
<name>A0A3P3VPE8_9GAMM</name>
<dbReference type="PRINTS" id="PR00625">
    <property type="entry name" value="JDOMAIN"/>
</dbReference>
<evidence type="ECO:0000313" key="4">
    <source>
        <dbReference type="EMBL" id="RRJ84632.1"/>
    </source>
</evidence>
<dbReference type="GO" id="GO:0030544">
    <property type="term" value="F:Hsp70 protein binding"/>
    <property type="evidence" value="ECO:0007669"/>
    <property type="project" value="TreeGrafter"/>
</dbReference>
<feature type="compositionally biased region" description="Polar residues" evidence="2">
    <location>
        <begin position="109"/>
        <end position="127"/>
    </location>
</feature>
<dbReference type="PROSITE" id="PS50076">
    <property type="entry name" value="DNAJ_2"/>
    <property type="match status" value="1"/>
</dbReference>
<dbReference type="InterPro" id="IPR001623">
    <property type="entry name" value="DnaJ_domain"/>
</dbReference>
<dbReference type="Gene3D" id="1.10.287.110">
    <property type="entry name" value="DnaJ domain"/>
    <property type="match status" value="1"/>
</dbReference>
<comment type="caution">
    <text evidence="4">The sequence shown here is derived from an EMBL/GenBank/DDBJ whole genome shotgun (WGS) entry which is preliminary data.</text>
</comment>
<dbReference type="SMART" id="SM00271">
    <property type="entry name" value="DnaJ"/>
    <property type="match status" value="1"/>
</dbReference>
<evidence type="ECO:0000313" key="5">
    <source>
        <dbReference type="Proteomes" id="UP000280792"/>
    </source>
</evidence>
<dbReference type="PANTHER" id="PTHR43908:SF3">
    <property type="entry name" value="AT29763P-RELATED"/>
    <property type="match status" value="1"/>
</dbReference>
<dbReference type="CDD" id="cd06257">
    <property type="entry name" value="DnaJ"/>
    <property type="match status" value="1"/>
</dbReference>
<dbReference type="GO" id="GO:0071218">
    <property type="term" value="P:cellular response to misfolded protein"/>
    <property type="evidence" value="ECO:0007669"/>
    <property type="project" value="TreeGrafter"/>
</dbReference>
<feature type="domain" description="J" evidence="3">
    <location>
        <begin position="7"/>
        <end position="63"/>
    </location>
</feature>
<evidence type="ECO:0000256" key="1">
    <source>
        <dbReference type="ARBA" id="ARBA00023186"/>
    </source>
</evidence>
<feature type="region of interest" description="Disordered" evidence="2">
    <location>
        <begin position="67"/>
        <end position="96"/>
    </location>
</feature>
<accession>A0A3P3VPE8</accession>
<organism evidence="4 5">
    <name type="scientific">Aestuariirhabdus litorea</name>
    <dbReference type="NCBI Taxonomy" id="2528527"/>
    <lineage>
        <taxon>Bacteria</taxon>
        <taxon>Pseudomonadati</taxon>
        <taxon>Pseudomonadota</taxon>
        <taxon>Gammaproteobacteria</taxon>
        <taxon>Oceanospirillales</taxon>
        <taxon>Aestuariirhabdaceae</taxon>
        <taxon>Aestuariirhabdus</taxon>
    </lineage>
</organism>
<keyword evidence="1" id="KW-0143">Chaperone</keyword>
<dbReference type="PANTHER" id="PTHR43908">
    <property type="entry name" value="AT29763P-RELATED"/>
    <property type="match status" value="1"/>
</dbReference>
<dbReference type="AlphaFoldDB" id="A0A3P3VPE8"/>
<sequence length="514" mass="56925">MERYTEGLYRLFGLAPGATAEELRLAYRRRARLLHPDRNPDKDTTEQFKRLQAAYRQINEHLQRTQAAPLFDPPVPTHQTGRPPSSHPAEPDPASADLNRSRLHRAYQQPLSASTSRTTPAPETSGSAPLRTPSPPRCQRCGVTDSSLRCRGVARITGLLFTTLKSTPHLTLCGGCGLRATLAANAHNLALGWWSPGGVVQTPAALWANARGGEVHNEESAILLYRLASHELQTNRNTAALNLLGRANGMTRDPALRERIERLLKRLGNPSTSNAAIPSSRTGYLFYHGLLLVLPVLCGLALLNPQWWPRLPSPPTPQEAGEPVVVAPGHRPLYRELRFGSHYSLGLVNLHQEADDQSRVLVRLPIYSPVSVEALAEDGWLRVSSGTHHGFVREAEIGFGDPALARAGACKEYPRPRPFDGEILSGRVGDHNLNITNSSDRDAVLRFYNGTELLLSLYLHSNSQLQFNRLPAQATELQVTHGRFYNAGCARFTERFDQQRYRLTLLGQNQAIRL</sequence>
<dbReference type="SUPFAM" id="SSF46565">
    <property type="entry name" value="Chaperone J-domain"/>
    <property type="match status" value="1"/>
</dbReference>
<evidence type="ECO:0000256" key="2">
    <source>
        <dbReference type="SAM" id="MobiDB-lite"/>
    </source>
</evidence>
<dbReference type="InterPro" id="IPR036869">
    <property type="entry name" value="J_dom_sf"/>
</dbReference>
<reference evidence="4 5" key="1">
    <citation type="submission" date="2018-08" db="EMBL/GenBank/DDBJ databases">
        <authorList>
            <person name="Khan S.A."/>
        </authorList>
    </citation>
    <scope>NUCLEOTIDE SEQUENCE [LARGE SCALE GENOMIC DNA]</scope>
    <source>
        <strain evidence="4 5">GTF-13</strain>
    </source>
</reference>
<evidence type="ECO:0000259" key="3">
    <source>
        <dbReference type="PROSITE" id="PS50076"/>
    </source>
</evidence>
<keyword evidence="5" id="KW-1185">Reference proteome</keyword>
<dbReference type="RefSeq" id="WP_125015062.1">
    <property type="nucleotide sequence ID" value="NZ_QWEZ01000001.1"/>
</dbReference>